<dbReference type="InterPro" id="IPR003854">
    <property type="entry name" value="GASA"/>
</dbReference>
<keyword evidence="2" id="KW-0732">Signal</keyword>
<dbReference type="EMBL" id="JBJUIK010000006">
    <property type="protein sequence ID" value="KAL3525273.1"/>
    <property type="molecule type" value="Genomic_DNA"/>
</dbReference>
<dbReference type="PANTHER" id="PTHR23201:SF45">
    <property type="entry name" value="SNAKIN-2-LIKE"/>
    <property type="match status" value="1"/>
</dbReference>
<gene>
    <name evidence="3" type="ORF">ACH5RR_013645</name>
</gene>
<feature type="chain" id="PRO_5044827489" evidence="2">
    <location>
        <begin position="23"/>
        <end position="104"/>
    </location>
</feature>
<reference evidence="3 4" key="1">
    <citation type="submission" date="2024-11" db="EMBL/GenBank/DDBJ databases">
        <title>A near-complete genome assembly of Cinchona calisaya.</title>
        <authorList>
            <person name="Lian D.C."/>
            <person name="Zhao X.W."/>
            <person name="Wei L."/>
        </authorList>
    </citation>
    <scope>NUCLEOTIDE SEQUENCE [LARGE SCALE GENOMIC DNA]</scope>
    <source>
        <tissue evidence="3">Nenye</tissue>
    </source>
</reference>
<dbReference type="PANTHER" id="PTHR23201">
    <property type="entry name" value="EXTENSIN, PROLINE-RICH PROTEIN"/>
    <property type="match status" value="1"/>
</dbReference>
<evidence type="ECO:0000256" key="1">
    <source>
        <dbReference type="ARBA" id="ARBA00010582"/>
    </source>
</evidence>
<dbReference type="Pfam" id="PF02704">
    <property type="entry name" value="GASA"/>
    <property type="match status" value="1"/>
</dbReference>
<keyword evidence="4" id="KW-1185">Reference proteome</keyword>
<protein>
    <submittedName>
        <fullName evidence="3">Uncharacterized protein</fullName>
    </submittedName>
</protein>
<comment type="similarity">
    <text evidence="1">Belongs to the GASA family.</text>
</comment>
<dbReference type="Proteomes" id="UP001630127">
    <property type="component" value="Unassembled WGS sequence"/>
</dbReference>
<accession>A0ABD3A6E8</accession>
<evidence type="ECO:0000256" key="2">
    <source>
        <dbReference type="SAM" id="SignalP"/>
    </source>
</evidence>
<feature type="signal peptide" evidence="2">
    <location>
        <begin position="1"/>
        <end position="22"/>
    </location>
</feature>
<evidence type="ECO:0000313" key="4">
    <source>
        <dbReference type="Proteomes" id="UP001630127"/>
    </source>
</evidence>
<evidence type="ECO:0000313" key="3">
    <source>
        <dbReference type="EMBL" id="KAL3525273.1"/>
    </source>
</evidence>
<proteinExistence type="inferred from homology"/>
<sequence length="104" mass="11404">MAIPKACVVLIFSLLMFHLTNAYQGVNQGKTNPTPLPPTTTTTMDCAAACKIRCSKTKRPNLCKRACGSCCSKCKCVPPGTYGNYETCPCYFNLTTRNKIRKCP</sequence>
<organism evidence="3 4">
    <name type="scientific">Cinchona calisaya</name>
    <dbReference type="NCBI Taxonomy" id="153742"/>
    <lineage>
        <taxon>Eukaryota</taxon>
        <taxon>Viridiplantae</taxon>
        <taxon>Streptophyta</taxon>
        <taxon>Embryophyta</taxon>
        <taxon>Tracheophyta</taxon>
        <taxon>Spermatophyta</taxon>
        <taxon>Magnoliopsida</taxon>
        <taxon>eudicotyledons</taxon>
        <taxon>Gunneridae</taxon>
        <taxon>Pentapetalae</taxon>
        <taxon>asterids</taxon>
        <taxon>lamiids</taxon>
        <taxon>Gentianales</taxon>
        <taxon>Rubiaceae</taxon>
        <taxon>Cinchonoideae</taxon>
        <taxon>Cinchoneae</taxon>
        <taxon>Cinchona</taxon>
    </lineage>
</organism>
<comment type="caution">
    <text evidence="3">The sequence shown here is derived from an EMBL/GenBank/DDBJ whole genome shotgun (WGS) entry which is preliminary data.</text>
</comment>
<name>A0ABD3A6E8_9GENT</name>
<dbReference type="AlphaFoldDB" id="A0ABD3A6E8"/>